<feature type="transmembrane region" description="Helical" evidence="1">
    <location>
        <begin position="118"/>
        <end position="139"/>
    </location>
</feature>
<organism evidence="2 3">
    <name type="scientific">Candidatus Argoarchaeum ethanivorans</name>
    <dbReference type="NCBI Taxonomy" id="2608793"/>
    <lineage>
        <taxon>Archaea</taxon>
        <taxon>Methanobacteriati</taxon>
        <taxon>Methanobacteriota</taxon>
        <taxon>Stenosarchaea group</taxon>
        <taxon>Methanomicrobia</taxon>
        <taxon>Methanosarcinales</taxon>
        <taxon>Methanosarcinales incertae sedis</taxon>
        <taxon>GOM Arc I cluster</taxon>
        <taxon>Candidatus Argoarchaeum</taxon>
    </lineage>
</organism>
<comment type="caution">
    <text evidence="2">The sequence shown here is derived from an EMBL/GenBank/DDBJ whole genome shotgun (WGS) entry which is preliminary data.</text>
</comment>
<reference evidence="2" key="1">
    <citation type="submission" date="2020-10" db="EMBL/GenBank/DDBJ databases">
        <authorList>
            <person name="Hahn C.J."/>
            <person name="Laso-Perez R."/>
            <person name="Vulcano F."/>
            <person name="Vaziourakis K.-M."/>
            <person name="Stokke R."/>
            <person name="Steen I.H."/>
            <person name="Teske A."/>
            <person name="Boetius A."/>
            <person name="Liebeke M."/>
            <person name="Amann R."/>
            <person name="Knittel K."/>
        </authorList>
    </citation>
    <scope>NUCLEOTIDE SEQUENCE</scope>
    <source>
        <strain evidence="2">Gfbio:e3339647-f889-4370-9287-4fb5cb688e4c:AG392M11_GoMArc1</strain>
    </source>
</reference>
<feature type="transmembrane region" description="Helical" evidence="1">
    <location>
        <begin position="338"/>
        <end position="356"/>
    </location>
</feature>
<dbReference type="Proteomes" id="UP000639006">
    <property type="component" value="Unassembled WGS sequence"/>
</dbReference>
<feature type="transmembrane region" description="Helical" evidence="1">
    <location>
        <begin position="304"/>
        <end position="326"/>
    </location>
</feature>
<feature type="transmembrane region" description="Helical" evidence="1">
    <location>
        <begin position="273"/>
        <end position="292"/>
    </location>
</feature>
<feature type="transmembrane region" description="Helical" evidence="1">
    <location>
        <begin position="65"/>
        <end position="83"/>
    </location>
</feature>
<keyword evidence="1" id="KW-0472">Membrane</keyword>
<dbReference type="GO" id="GO:0022857">
    <property type="term" value="F:transmembrane transporter activity"/>
    <property type="evidence" value="ECO:0007669"/>
    <property type="project" value="InterPro"/>
</dbReference>
<feature type="transmembrane region" description="Helical" evidence="1">
    <location>
        <begin position="245"/>
        <end position="267"/>
    </location>
</feature>
<dbReference type="InterPro" id="IPR011701">
    <property type="entry name" value="MFS"/>
</dbReference>
<evidence type="ECO:0000256" key="1">
    <source>
        <dbReference type="SAM" id="Phobius"/>
    </source>
</evidence>
<dbReference type="InterPro" id="IPR036259">
    <property type="entry name" value="MFS_trans_sf"/>
</dbReference>
<feature type="transmembrane region" description="Helical" evidence="1">
    <location>
        <begin position="35"/>
        <end position="53"/>
    </location>
</feature>
<dbReference type="InterPro" id="IPR052528">
    <property type="entry name" value="Sugar_transport-like"/>
</dbReference>
<keyword evidence="1" id="KW-1133">Transmembrane helix</keyword>
<accession>A0A811T9I4</accession>
<dbReference type="PANTHER" id="PTHR23526:SF2">
    <property type="entry name" value="MAJOR FACILITATOR SUPERFAMILY (MFS) PROFILE DOMAIN-CONTAINING PROTEIN"/>
    <property type="match status" value="1"/>
</dbReference>
<evidence type="ECO:0000313" key="3">
    <source>
        <dbReference type="Proteomes" id="UP000639006"/>
    </source>
</evidence>
<sequence length="364" mass="40353">MRLNLIQLFTNSSTFMCLIYIPLFAEQLGATHTQIGIIGAVYGIALFISSYMFGRAADVHSQRMLLYISFAASALFFFFQMFATTPQNLAFIRALAGFSAGMFPPVLISYVHSLKKDIGKFSSFGALGWTVGALIAGIIANLKGIFFLSSMFFLMSFILLVRLPDIHSTKQKQSLFSIETIKKNWNIYITYFTRHAGACSVWIIFPLYLKALGAQELVIGLIYSINPILQFFFMQRLKTDNSEKLIKIGYLASTVAFASLCFVTAYYQVVFSMIAVAVSWSFMYVGSVLTLLKHNTNKGTSIGLLTAVISIASVFGSFIGGGLYDVAGGLFLTQIESYRIVCGFASVCSALSFIFYKPSYYESR</sequence>
<dbReference type="EMBL" id="CAJHIQ010000012">
    <property type="protein sequence ID" value="CAD6492380.1"/>
    <property type="molecule type" value="Genomic_DNA"/>
</dbReference>
<proteinExistence type="predicted"/>
<dbReference type="Gene3D" id="1.20.1250.20">
    <property type="entry name" value="MFS general substrate transporter like domains"/>
    <property type="match status" value="1"/>
</dbReference>
<gene>
    <name evidence="2" type="ORF">DIAAKJNI_00285</name>
</gene>
<dbReference type="Pfam" id="PF07690">
    <property type="entry name" value="MFS_1"/>
    <property type="match status" value="1"/>
</dbReference>
<dbReference type="AlphaFoldDB" id="A0A811T9I4"/>
<protein>
    <submittedName>
        <fullName evidence="2">Major Facilitator Superfamily protein</fullName>
    </submittedName>
</protein>
<dbReference type="SUPFAM" id="SSF103473">
    <property type="entry name" value="MFS general substrate transporter"/>
    <property type="match status" value="1"/>
</dbReference>
<feature type="transmembrane region" description="Helical" evidence="1">
    <location>
        <begin position="217"/>
        <end position="233"/>
    </location>
</feature>
<feature type="transmembrane region" description="Helical" evidence="1">
    <location>
        <begin position="89"/>
        <end position="111"/>
    </location>
</feature>
<feature type="transmembrane region" description="Helical" evidence="1">
    <location>
        <begin position="145"/>
        <end position="164"/>
    </location>
</feature>
<feature type="transmembrane region" description="Helical" evidence="1">
    <location>
        <begin position="185"/>
        <end position="205"/>
    </location>
</feature>
<name>A0A811T9I4_9EURY</name>
<dbReference type="PANTHER" id="PTHR23526">
    <property type="entry name" value="INTEGRAL MEMBRANE TRANSPORT PROTEIN-RELATED"/>
    <property type="match status" value="1"/>
</dbReference>
<feature type="transmembrane region" description="Helical" evidence="1">
    <location>
        <begin position="5"/>
        <end position="23"/>
    </location>
</feature>
<evidence type="ECO:0000313" key="2">
    <source>
        <dbReference type="EMBL" id="CAD6492380.1"/>
    </source>
</evidence>
<keyword evidence="1" id="KW-0812">Transmembrane</keyword>